<keyword evidence="3 5" id="KW-1133">Transmembrane helix</keyword>
<evidence type="ECO:0000313" key="7">
    <source>
        <dbReference type="EMBL" id="KAB8337244.1"/>
    </source>
</evidence>
<dbReference type="EMBL" id="VIBQ01000009">
    <property type="protein sequence ID" value="KAB8337244.1"/>
    <property type="molecule type" value="Genomic_DNA"/>
</dbReference>
<evidence type="ECO:0000256" key="1">
    <source>
        <dbReference type="ARBA" id="ARBA00004141"/>
    </source>
</evidence>
<name>A0A5N6KQ05_9ROSI</name>
<dbReference type="OrthoDB" id="10674577at2759"/>
<feature type="transmembrane region" description="Helical" evidence="5">
    <location>
        <begin position="243"/>
        <end position="263"/>
    </location>
</feature>
<comment type="caution">
    <text evidence="7">The sequence shown here is derived from an EMBL/GenBank/DDBJ whole genome shotgun (WGS) entry which is preliminary data.</text>
</comment>
<feature type="chain" id="PRO_5024405712" description="THH1/TOM1/TOM3 domain-containing protein" evidence="6">
    <location>
        <begin position="31"/>
        <end position="286"/>
    </location>
</feature>
<sequence>MRASISHYSIHKNWFLWPLVLAALRKLFHAAPPVSLHVLTVLAVELFGLSVKLYHSYHPTRHDVYLASLGPLLVAPVLLAIANFSIFHRLVSWTVFATKRDSHPVWQAVQSLAWHFPVVGATPIILYLLGFSDISHYLSAKPIENPQAALARLLFYERGQRMIFNGHVVELVCLSIFAVLVVVVFASAPRAQASDDFQAPRDAKRLFWTVSSVNALCLVRTVFKIVGFMVAQTHDGGMVDGGNALRLMDTMPIIMAMMILCYVDPAQYLPDKFTSIVLEEEVMEKA</sequence>
<keyword evidence="2 5" id="KW-0812">Transmembrane</keyword>
<reference evidence="7 8" key="1">
    <citation type="submission" date="2019-06" db="EMBL/GenBank/DDBJ databases">
        <title>A chromosomal-level reference genome of Carpinus fangiana (Coryloideae, Betulaceae).</title>
        <authorList>
            <person name="Yang X."/>
            <person name="Wang Z."/>
            <person name="Zhang L."/>
            <person name="Hao G."/>
            <person name="Liu J."/>
            <person name="Yang Y."/>
        </authorList>
    </citation>
    <scope>NUCLEOTIDE SEQUENCE [LARGE SCALE GENOMIC DNA]</scope>
    <source>
        <strain evidence="7">Cfa_2016G</strain>
        <tissue evidence="7">Leaf</tissue>
    </source>
</reference>
<protein>
    <recommendedName>
        <fullName evidence="9">THH1/TOM1/TOM3 domain-containing protein</fullName>
    </recommendedName>
</protein>
<feature type="transmembrane region" description="Helical" evidence="5">
    <location>
        <begin position="64"/>
        <end position="87"/>
    </location>
</feature>
<dbReference type="Proteomes" id="UP000327013">
    <property type="component" value="Unassembled WGS sequence"/>
</dbReference>
<feature type="transmembrane region" description="Helical" evidence="5">
    <location>
        <begin position="162"/>
        <end position="185"/>
    </location>
</feature>
<evidence type="ECO:0000256" key="2">
    <source>
        <dbReference type="ARBA" id="ARBA00022692"/>
    </source>
</evidence>
<feature type="signal peptide" evidence="6">
    <location>
        <begin position="1"/>
        <end position="30"/>
    </location>
</feature>
<comment type="subcellular location">
    <subcellularLocation>
        <location evidence="1">Membrane</location>
        <topology evidence="1">Multi-pass membrane protein</topology>
    </subcellularLocation>
</comment>
<dbReference type="PANTHER" id="PTHR31465">
    <property type="entry name" value="PROTEIN RTA1-RELATED"/>
    <property type="match status" value="1"/>
</dbReference>
<proteinExistence type="predicted"/>
<dbReference type="GO" id="GO:0016020">
    <property type="term" value="C:membrane"/>
    <property type="evidence" value="ECO:0007669"/>
    <property type="project" value="UniProtKB-SubCell"/>
</dbReference>
<evidence type="ECO:0008006" key="9">
    <source>
        <dbReference type="Google" id="ProtNLM"/>
    </source>
</evidence>
<dbReference type="AlphaFoldDB" id="A0A5N6KQ05"/>
<evidence type="ECO:0000256" key="6">
    <source>
        <dbReference type="SAM" id="SignalP"/>
    </source>
</evidence>
<feature type="transmembrane region" description="Helical" evidence="5">
    <location>
        <begin position="108"/>
        <end position="129"/>
    </location>
</feature>
<dbReference type="InterPro" id="IPR007568">
    <property type="entry name" value="RTA1"/>
</dbReference>
<evidence type="ECO:0000313" key="8">
    <source>
        <dbReference type="Proteomes" id="UP000327013"/>
    </source>
</evidence>
<keyword evidence="6" id="KW-0732">Signal</keyword>
<evidence type="ECO:0000256" key="5">
    <source>
        <dbReference type="SAM" id="Phobius"/>
    </source>
</evidence>
<dbReference type="PANTHER" id="PTHR31465:SF28">
    <property type="entry name" value="DOMAIN PROTEIN, PUTATIVE-RELATED"/>
    <property type="match status" value="1"/>
</dbReference>
<organism evidence="7 8">
    <name type="scientific">Carpinus fangiana</name>
    <dbReference type="NCBI Taxonomy" id="176857"/>
    <lineage>
        <taxon>Eukaryota</taxon>
        <taxon>Viridiplantae</taxon>
        <taxon>Streptophyta</taxon>
        <taxon>Embryophyta</taxon>
        <taxon>Tracheophyta</taxon>
        <taxon>Spermatophyta</taxon>
        <taxon>Magnoliopsida</taxon>
        <taxon>eudicotyledons</taxon>
        <taxon>Gunneridae</taxon>
        <taxon>Pentapetalae</taxon>
        <taxon>rosids</taxon>
        <taxon>fabids</taxon>
        <taxon>Fagales</taxon>
        <taxon>Betulaceae</taxon>
        <taxon>Carpinus</taxon>
    </lineage>
</organism>
<keyword evidence="4 5" id="KW-0472">Membrane</keyword>
<gene>
    <name evidence="7" type="ORF">FH972_021546</name>
</gene>
<dbReference type="Pfam" id="PF04479">
    <property type="entry name" value="RTA1"/>
    <property type="match status" value="1"/>
</dbReference>
<feature type="transmembrane region" description="Helical" evidence="5">
    <location>
        <begin position="206"/>
        <end position="231"/>
    </location>
</feature>
<evidence type="ECO:0000256" key="3">
    <source>
        <dbReference type="ARBA" id="ARBA00022989"/>
    </source>
</evidence>
<evidence type="ECO:0000256" key="4">
    <source>
        <dbReference type="ARBA" id="ARBA00023136"/>
    </source>
</evidence>
<accession>A0A5N6KQ05</accession>
<keyword evidence="8" id="KW-1185">Reference proteome</keyword>